<feature type="transmembrane region" description="Helical" evidence="9">
    <location>
        <begin position="386"/>
        <end position="405"/>
    </location>
</feature>
<dbReference type="InterPro" id="IPR044878">
    <property type="entry name" value="UbiA_sf"/>
</dbReference>
<dbReference type="Pfam" id="PF01040">
    <property type="entry name" value="UbiA"/>
    <property type="match status" value="1"/>
</dbReference>
<evidence type="ECO:0000256" key="2">
    <source>
        <dbReference type="ARBA" id="ARBA00004141"/>
    </source>
</evidence>
<dbReference type="FunFam" id="1.20.120.1780:FF:000001">
    <property type="entry name" value="4-hydroxybenzoate octaprenyltransferase"/>
    <property type="match status" value="1"/>
</dbReference>
<comment type="function">
    <text evidence="9">Catalyzes the prenylation of para-hydroxybenzoate (PHB) with an all-trans polyprenyl group. Mediates the second step in the final reaction sequence of coenzyme Q (CoQ) biosynthesis, which is the condensation of the polyisoprenoid side chain with PHB, generating the first membrane-bound Q intermediate.</text>
</comment>
<evidence type="ECO:0000256" key="7">
    <source>
        <dbReference type="ARBA" id="ARBA00022989"/>
    </source>
</evidence>
<comment type="similarity">
    <text evidence="4 9">Belongs to the UbiA prenyltransferase family.</text>
</comment>
<sequence>MLRYFSGHASSRLNTVAKPPKGGLSNWSHRTCTFFQSRNSCSTHDRIPTLRSSSYQTRRSTPPPIPRYDLTPFRLVTTSTTTPTTDPLNHDPLSSFPATDHPPTTGLLSHLPRSLVPYAELSRLDKPIGTYYLLLPCIFSTLLAAPLTSPPAPPSTLLTTTLLFISGSLIMRGAGCTINDIWDRNLDPHVARTRLRPLARGAVSLPSAVVWTGVQLLSGLAVLLQFPAQCFYYATPSLLLVGLYPAAKRVTNYPQFVLGLTFSWGAIMGFPALGVDLLADQAALWAAAALYGSNVAWTVLYDMVYAHMDLKDDKRAGIRSIARAHEGETKAVLGGLAVVQAGFLGVAGAMSGAGWVYYVGVVGGSLMGNGLQIWKVRLEDATSCWWWFRKGVWITGGTIVVGMGIEYAVRYTGLYDTDQNEEE</sequence>
<dbReference type="UniPathway" id="UPA00213"/>
<dbReference type="Proteomes" id="UP000809789">
    <property type="component" value="Unassembled WGS sequence"/>
</dbReference>
<proteinExistence type="inferred from homology"/>
<dbReference type="Gene3D" id="1.20.120.1780">
    <property type="entry name" value="UbiA prenyltransferase"/>
    <property type="match status" value="1"/>
</dbReference>
<dbReference type="GO" id="GO:0006744">
    <property type="term" value="P:ubiquinone biosynthetic process"/>
    <property type="evidence" value="ECO:0007669"/>
    <property type="project" value="UniProtKB-UniRule"/>
</dbReference>
<dbReference type="HAMAP" id="MF_01635">
    <property type="entry name" value="UbiA"/>
    <property type="match status" value="1"/>
</dbReference>
<feature type="transmembrane region" description="Helical" evidence="9">
    <location>
        <begin position="230"/>
        <end position="247"/>
    </location>
</feature>
<keyword evidence="9" id="KW-0496">Mitochondrion</keyword>
<keyword evidence="11" id="KW-1185">Reference proteome</keyword>
<dbReference type="InterPro" id="IPR030470">
    <property type="entry name" value="UbiA_prenylTrfase_CS"/>
</dbReference>
<dbReference type="OrthoDB" id="18170at2759"/>
<feature type="transmembrane region" description="Helical" evidence="9">
    <location>
        <begin position="355"/>
        <end position="374"/>
    </location>
</feature>
<evidence type="ECO:0000256" key="6">
    <source>
        <dbReference type="ARBA" id="ARBA00022692"/>
    </source>
</evidence>
<dbReference type="GO" id="GO:0005743">
    <property type="term" value="C:mitochondrial inner membrane"/>
    <property type="evidence" value="ECO:0007669"/>
    <property type="project" value="UniProtKB-SubCell"/>
</dbReference>
<dbReference type="CDD" id="cd13959">
    <property type="entry name" value="PT_UbiA_COQ2"/>
    <property type="match status" value="1"/>
</dbReference>
<evidence type="ECO:0000313" key="10">
    <source>
        <dbReference type="EMBL" id="KAG8631802.1"/>
    </source>
</evidence>
<dbReference type="EMBL" id="JAESVG020000001">
    <property type="protein sequence ID" value="KAG8631802.1"/>
    <property type="molecule type" value="Genomic_DNA"/>
</dbReference>
<dbReference type="Gene3D" id="1.10.357.140">
    <property type="entry name" value="UbiA prenyltransferase"/>
    <property type="match status" value="1"/>
</dbReference>
<keyword evidence="7 9" id="KW-1133">Transmembrane helix</keyword>
<accession>A0A8K0PKR6</accession>
<evidence type="ECO:0000256" key="9">
    <source>
        <dbReference type="HAMAP-Rule" id="MF_03189"/>
    </source>
</evidence>
<dbReference type="PANTHER" id="PTHR11048">
    <property type="entry name" value="PRENYLTRANSFERASES"/>
    <property type="match status" value="1"/>
</dbReference>
<evidence type="ECO:0000256" key="4">
    <source>
        <dbReference type="ARBA" id="ARBA00005985"/>
    </source>
</evidence>
<evidence type="ECO:0000256" key="5">
    <source>
        <dbReference type="ARBA" id="ARBA00022679"/>
    </source>
</evidence>
<comment type="pathway">
    <text evidence="9">Cofactor biosynthesis; ubiquinone biosynthesis.</text>
</comment>
<evidence type="ECO:0000313" key="11">
    <source>
        <dbReference type="Proteomes" id="UP000809789"/>
    </source>
</evidence>
<dbReference type="InterPro" id="IPR006370">
    <property type="entry name" value="HB_polyprenyltransferase-like"/>
</dbReference>
<comment type="pathway">
    <text evidence="3">Secondary metabolite biosynthesis; terpenoid biosynthesis.</text>
</comment>
<keyword evidence="9" id="KW-0414">Isoprene biosynthesis</keyword>
<comment type="caution">
    <text evidence="10">The sequence shown here is derived from an EMBL/GenBank/DDBJ whole genome shotgun (WGS) entry which is preliminary data.</text>
</comment>
<keyword evidence="9" id="KW-0999">Mitochondrion inner membrane</keyword>
<comment type="subcellular location">
    <subcellularLocation>
        <location evidence="2">Membrane</location>
        <topology evidence="2">Multi-pass membrane protein</topology>
    </subcellularLocation>
    <subcellularLocation>
        <location evidence="9">Mitochondrion inner membrane</location>
        <topology evidence="9">Multi-pass membrane protein</topology>
        <orientation evidence="9">Matrix side</orientation>
    </subcellularLocation>
</comment>
<reference evidence="10" key="1">
    <citation type="submission" date="2021-07" db="EMBL/GenBank/DDBJ databases">
        <title>Elsinoe batatas strain:CRI-CJ2 Genome sequencing and assembly.</title>
        <authorList>
            <person name="Huang L."/>
        </authorList>
    </citation>
    <scope>NUCLEOTIDE SEQUENCE</scope>
    <source>
        <strain evidence="10">CRI-CJ2</strain>
    </source>
</reference>
<organism evidence="10 11">
    <name type="scientific">Elsinoe batatas</name>
    <dbReference type="NCBI Taxonomy" id="2601811"/>
    <lineage>
        <taxon>Eukaryota</taxon>
        <taxon>Fungi</taxon>
        <taxon>Dikarya</taxon>
        <taxon>Ascomycota</taxon>
        <taxon>Pezizomycotina</taxon>
        <taxon>Dothideomycetes</taxon>
        <taxon>Dothideomycetidae</taxon>
        <taxon>Myriangiales</taxon>
        <taxon>Elsinoaceae</taxon>
        <taxon>Elsinoe</taxon>
    </lineage>
</organism>
<gene>
    <name evidence="10" type="ORF">KVT40_000942</name>
</gene>
<dbReference type="NCBIfam" id="TIGR01474">
    <property type="entry name" value="ubiA_proteo"/>
    <property type="match status" value="1"/>
</dbReference>
<dbReference type="PROSITE" id="PS00943">
    <property type="entry name" value="UBIA"/>
    <property type="match status" value="1"/>
</dbReference>
<name>A0A8K0PKR6_9PEZI</name>
<dbReference type="UniPathway" id="UPA00232"/>
<keyword evidence="6 9" id="KW-0812">Transmembrane</keyword>
<feature type="transmembrane region" description="Helical" evidence="9">
    <location>
        <begin position="131"/>
        <end position="149"/>
    </location>
</feature>
<keyword evidence="5 9" id="KW-0808">Transferase</keyword>
<dbReference type="FunFam" id="1.10.357.140:FF:000008">
    <property type="entry name" value="4-hydroxybenzoate octaprenyltransferase"/>
    <property type="match status" value="1"/>
</dbReference>
<evidence type="ECO:0000256" key="8">
    <source>
        <dbReference type="ARBA" id="ARBA00023136"/>
    </source>
</evidence>
<protein>
    <recommendedName>
        <fullName evidence="9">4-hydroxybenzoate polyprenyltransferase, mitochondrial</fullName>
        <shortName evidence="9">4-HB polyprenyltransferase</shortName>
        <ecNumber evidence="9">2.5.1.39</ecNumber>
    </recommendedName>
    <alternativeName>
        <fullName evidence="9">Para-hydroxybenzoate--polyprenyltransferase</fullName>
        <shortName evidence="9">PHB:PPT</shortName>
        <shortName evidence="9">PHB:polyprenyltransferase</shortName>
    </alternativeName>
</protein>
<keyword evidence="9" id="KW-0831">Ubiquinone biosynthesis</keyword>
<feature type="transmembrane region" description="Helical" evidence="9">
    <location>
        <begin position="161"/>
        <end position="182"/>
    </location>
</feature>
<dbReference type="GO" id="GO:0016114">
    <property type="term" value="P:terpenoid biosynthetic process"/>
    <property type="evidence" value="ECO:0007669"/>
    <property type="project" value="UniProtKB-UniPathway"/>
</dbReference>
<comment type="cofactor">
    <cofactor evidence="1 9">
        <name>Mg(2+)</name>
        <dbReference type="ChEBI" id="CHEBI:18420"/>
    </cofactor>
</comment>
<dbReference type="PANTHER" id="PTHR11048:SF28">
    <property type="entry name" value="4-HYDROXYBENZOATE POLYPRENYLTRANSFERASE, MITOCHONDRIAL"/>
    <property type="match status" value="1"/>
</dbReference>
<dbReference type="InterPro" id="IPR000537">
    <property type="entry name" value="UbiA_prenyltransferase"/>
</dbReference>
<feature type="transmembrane region" description="Helical" evidence="9">
    <location>
        <begin position="329"/>
        <end position="349"/>
    </location>
</feature>
<dbReference type="GO" id="GO:0008412">
    <property type="term" value="F:4-hydroxybenzoate polyprenyltransferase activity"/>
    <property type="evidence" value="ECO:0007669"/>
    <property type="project" value="UniProtKB-EC"/>
</dbReference>
<dbReference type="InterPro" id="IPR039653">
    <property type="entry name" value="Prenyltransferase"/>
</dbReference>
<evidence type="ECO:0000256" key="1">
    <source>
        <dbReference type="ARBA" id="ARBA00001946"/>
    </source>
</evidence>
<comment type="catalytic activity">
    <reaction evidence="9">
        <text>an all-trans-polyprenyl diphosphate + 4-hydroxybenzoate = a 4-hydroxy-3-(all-trans-polyprenyl)benzoate + diphosphate</text>
        <dbReference type="Rhea" id="RHEA:44504"/>
        <dbReference type="Rhea" id="RHEA-COMP:9514"/>
        <dbReference type="Rhea" id="RHEA-COMP:9564"/>
        <dbReference type="ChEBI" id="CHEBI:17879"/>
        <dbReference type="ChEBI" id="CHEBI:33019"/>
        <dbReference type="ChEBI" id="CHEBI:58914"/>
        <dbReference type="ChEBI" id="CHEBI:78396"/>
        <dbReference type="EC" id="2.5.1.39"/>
    </reaction>
</comment>
<feature type="transmembrane region" description="Helical" evidence="9">
    <location>
        <begin position="285"/>
        <end position="308"/>
    </location>
</feature>
<keyword evidence="8 9" id="KW-0472">Membrane</keyword>
<dbReference type="AlphaFoldDB" id="A0A8K0PKR6"/>
<evidence type="ECO:0000256" key="3">
    <source>
        <dbReference type="ARBA" id="ARBA00004721"/>
    </source>
</evidence>
<feature type="transmembrane region" description="Helical" evidence="9">
    <location>
        <begin position="256"/>
        <end position="279"/>
    </location>
</feature>
<dbReference type="EC" id="2.5.1.39" evidence="9"/>
<feature type="transmembrane region" description="Helical" evidence="9">
    <location>
        <begin position="203"/>
        <end position="224"/>
    </location>
</feature>